<dbReference type="EMBL" id="BGZK01000766">
    <property type="protein sequence ID" value="GBP59633.1"/>
    <property type="molecule type" value="Genomic_DNA"/>
</dbReference>
<name>A0A4C1X8Y5_EUMVA</name>
<proteinExistence type="predicted"/>
<sequence length="94" mass="10499">MDRACVVTICLIERRTRGARGPSRARSTWLIDARMRQPREKNLYRESFIGVTCIRIKLGCADSPPTSTSLDELQLMDGESYEADALASAVHSNL</sequence>
<evidence type="ECO:0000313" key="1">
    <source>
        <dbReference type="EMBL" id="GBP59633.1"/>
    </source>
</evidence>
<reference evidence="1 2" key="1">
    <citation type="journal article" date="2019" name="Commun. Biol.">
        <title>The bagworm genome reveals a unique fibroin gene that provides high tensile strength.</title>
        <authorList>
            <person name="Kono N."/>
            <person name="Nakamura H."/>
            <person name="Ohtoshi R."/>
            <person name="Tomita M."/>
            <person name="Numata K."/>
            <person name="Arakawa K."/>
        </authorList>
    </citation>
    <scope>NUCLEOTIDE SEQUENCE [LARGE SCALE GENOMIC DNA]</scope>
</reference>
<accession>A0A4C1X8Y5</accession>
<dbReference type="Proteomes" id="UP000299102">
    <property type="component" value="Unassembled WGS sequence"/>
</dbReference>
<organism evidence="1 2">
    <name type="scientific">Eumeta variegata</name>
    <name type="common">Bagworm moth</name>
    <name type="synonym">Eumeta japonica</name>
    <dbReference type="NCBI Taxonomy" id="151549"/>
    <lineage>
        <taxon>Eukaryota</taxon>
        <taxon>Metazoa</taxon>
        <taxon>Ecdysozoa</taxon>
        <taxon>Arthropoda</taxon>
        <taxon>Hexapoda</taxon>
        <taxon>Insecta</taxon>
        <taxon>Pterygota</taxon>
        <taxon>Neoptera</taxon>
        <taxon>Endopterygota</taxon>
        <taxon>Lepidoptera</taxon>
        <taxon>Glossata</taxon>
        <taxon>Ditrysia</taxon>
        <taxon>Tineoidea</taxon>
        <taxon>Psychidae</taxon>
        <taxon>Oiketicinae</taxon>
        <taxon>Eumeta</taxon>
    </lineage>
</organism>
<dbReference type="AlphaFoldDB" id="A0A4C1X8Y5"/>
<keyword evidence="2" id="KW-1185">Reference proteome</keyword>
<comment type="caution">
    <text evidence="1">The sequence shown here is derived from an EMBL/GenBank/DDBJ whole genome shotgun (WGS) entry which is preliminary data.</text>
</comment>
<evidence type="ECO:0000313" key="2">
    <source>
        <dbReference type="Proteomes" id="UP000299102"/>
    </source>
</evidence>
<protein>
    <submittedName>
        <fullName evidence="1">Uncharacterized protein</fullName>
    </submittedName>
</protein>
<gene>
    <name evidence="1" type="ORF">EVAR_46001_1</name>
</gene>